<dbReference type="EMBL" id="JAZGQO010000001">
    <property type="protein sequence ID" value="KAK6196045.1"/>
    <property type="molecule type" value="Genomic_DNA"/>
</dbReference>
<dbReference type="GO" id="GO:0016020">
    <property type="term" value="C:membrane"/>
    <property type="evidence" value="ECO:0007669"/>
    <property type="project" value="UniProtKB-SubCell"/>
</dbReference>
<evidence type="ECO:0000313" key="9">
    <source>
        <dbReference type="EMBL" id="KAK6196045.1"/>
    </source>
</evidence>
<keyword evidence="2" id="KW-0813">Transport</keyword>
<feature type="transmembrane region" description="Helical" evidence="7">
    <location>
        <begin position="230"/>
        <end position="251"/>
    </location>
</feature>
<dbReference type="InterPro" id="IPR036259">
    <property type="entry name" value="MFS_trans_sf"/>
</dbReference>
<dbReference type="PANTHER" id="PTHR23505:SF79">
    <property type="entry name" value="PROTEIN SPINSTER"/>
    <property type="match status" value="1"/>
</dbReference>
<keyword evidence="4 7" id="KW-1133">Transmembrane helix</keyword>
<gene>
    <name evidence="9" type="ORF">SNE40_001345</name>
</gene>
<evidence type="ECO:0000256" key="5">
    <source>
        <dbReference type="ARBA" id="ARBA00023136"/>
    </source>
</evidence>
<dbReference type="Proteomes" id="UP001347796">
    <property type="component" value="Unassembled WGS sequence"/>
</dbReference>
<feature type="transmembrane region" description="Helical" evidence="7">
    <location>
        <begin position="263"/>
        <end position="283"/>
    </location>
</feature>
<feature type="domain" description="Major facilitator superfamily (MFS) profile" evidence="8">
    <location>
        <begin position="56"/>
        <end position="526"/>
    </location>
</feature>
<dbReference type="Gene3D" id="1.20.1250.20">
    <property type="entry name" value="MFS general substrate transporter like domains"/>
    <property type="match status" value="2"/>
</dbReference>
<protein>
    <recommendedName>
        <fullName evidence="8">Major facilitator superfamily (MFS) profile domain-containing protein</fullName>
    </recommendedName>
</protein>
<feature type="transmembrane region" description="Helical" evidence="7">
    <location>
        <begin position="49"/>
        <end position="66"/>
    </location>
</feature>
<reference evidence="9 10" key="1">
    <citation type="submission" date="2024-01" db="EMBL/GenBank/DDBJ databases">
        <title>The genome of the rayed Mediterranean limpet Patella caerulea (Linnaeus, 1758).</title>
        <authorList>
            <person name="Anh-Thu Weber A."/>
            <person name="Halstead-Nussloch G."/>
        </authorList>
    </citation>
    <scope>NUCLEOTIDE SEQUENCE [LARGE SCALE GENOMIC DNA]</scope>
    <source>
        <strain evidence="9">AATW-2023a</strain>
        <tissue evidence="9">Whole specimen</tissue>
    </source>
</reference>
<dbReference type="SUPFAM" id="SSF103473">
    <property type="entry name" value="MFS general substrate transporter"/>
    <property type="match status" value="1"/>
</dbReference>
<feature type="transmembrane region" description="Helical" evidence="7">
    <location>
        <begin position="140"/>
        <end position="163"/>
    </location>
</feature>
<keyword evidence="10" id="KW-1185">Reference proteome</keyword>
<dbReference type="PANTHER" id="PTHR23505">
    <property type="entry name" value="SPINSTER"/>
    <property type="match status" value="1"/>
</dbReference>
<sequence>MSSKEKPVVLVSIATGDTIPNDLKSDKMTIEEEEPIIPPKQNMPWYKEVKCYSVYVLLILLLTYLLNQLDRYMLAITVKPMAQEIHFGDLGCMVNETYPSDVTKGASCKANTTENCALITNNGSVEHVCKWDYLGSGFQYQLVAGPIFIVIYTFMGIFIGFLADRYNRKILLAICLMFWSAMTLLTGFIGEYWQLVVLRLGLGAGEAGCTPFAASIISDYFSENLRGSALGVYNWGIYTGYSMSYAIGNFITLANINNQGWRWTFYIAGIPGLVLGIVMLITVKEPVRGNMRASESDKQTAVTENVSTCTKILNVARPFFRPSLLLLCIAGSVRNSGGYVWAYNTQPYFNALGTSLGKTSDETSEMVGSYMSWIPLVGGSIGVFVGGFISDRVVKKRGLYARIIVLVASQVLAAPFAAGTLYFNPPWAFICQIPTYIIGEMWVGVTLAVVIELVPINARTTAVAVYLFIISNVGGNVPLIVPPLKQAFSGLGYNSISSLRAALYILYPGTYIGGSALFLLTMFVVKWDQENAQKYNAMDQLTGSVNKAK</sequence>
<evidence type="ECO:0000256" key="7">
    <source>
        <dbReference type="SAM" id="Phobius"/>
    </source>
</evidence>
<evidence type="ECO:0000256" key="6">
    <source>
        <dbReference type="ARBA" id="ARBA00024338"/>
    </source>
</evidence>
<accession>A0AAN8QB23</accession>
<organism evidence="9 10">
    <name type="scientific">Patella caerulea</name>
    <name type="common">Rayed Mediterranean limpet</name>
    <dbReference type="NCBI Taxonomy" id="87958"/>
    <lineage>
        <taxon>Eukaryota</taxon>
        <taxon>Metazoa</taxon>
        <taxon>Spiralia</taxon>
        <taxon>Lophotrochozoa</taxon>
        <taxon>Mollusca</taxon>
        <taxon>Gastropoda</taxon>
        <taxon>Patellogastropoda</taxon>
        <taxon>Patelloidea</taxon>
        <taxon>Patellidae</taxon>
        <taxon>Patella</taxon>
    </lineage>
</organism>
<feature type="transmembrane region" description="Helical" evidence="7">
    <location>
        <begin position="463"/>
        <end position="481"/>
    </location>
</feature>
<comment type="caution">
    <text evidence="9">The sequence shown here is derived from an EMBL/GenBank/DDBJ whole genome shotgun (WGS) entry which is preliminary data.</text>
</comment>
<dbReference type="PROSITE" id="PS50850">
    <property type="entry name" value="MFS"/>
    <property type="match status" value="1"/>
</dbReference>
<dbReference type="AlphaFoldDB" id="A0AAN8QB23"/>
<evidence type="ECO:0000313" key="10">
    <source>
        <dbReference type="Proteomes" id="UP001347796"/>
    </source>
</evidence>
<dbReference type="InterPro" id="IPR044770">
    <property type="entry name" value="MFS_spinster-like"/>
</dbReference>
<dbReference type="Pfam" id="PF07690">
    <property type="entry name" value="MFS_1"/>
    <property type="match status" value="1"/>
</dbReference>
<feature type="transmembrane region" description="Helical" evidence="7">
    <location>
        <begin position="170"/>
        <end position="190"/>
    </location>
</feature>
<feature type="transmembrane region" description="Helical" evidence="7">
    <location>
        <begin position="401"/>
        <end position="421"/>
    </location>
</feature>
<feature type="transmembrane region" description="Helical" evidence="7">
    <location>
        <begin position="427"/>
        <end position="451"/>
    </location>
</feature>
<comment type="similarity">
    <text evidence="6">Belongs to the major facilitator superfamily. Spinster (TC 2.A.1.49) family.</text>
</comment>
<keyword evidence="5 7" id="KW-0472">Membrane</keyword>
<evidence type="ECO:0000256" key="3">
    <source>
        <dbReference type="ARBA" id="ARBA00022692"/>
    </source>
</evidence>
<evidence type="ECO:0000256" key="4">
    <source>
        <dbReference type="ARBA" id="ARBA00022989"/>
    </source>
</evidence>
<dbReference type="InterPro" id="IPR020846">
    <property type="entry name" value="MFS_dom"/>
</dbReference>
<proteinExistence type="inferred from homology"/>
<feature type="transmembrane region" description="Helical" evidence="7">
    <location>
        <begin position="370"/>
        <end position="389"/>
    </location>
</feature>
<evidence type="ECO:0000259" key="8">
    <source>
        <dbReference type="PROSITE" id="PS50850"/>
    </source>
</evidence>
<evidence type="ECO:0000256" key="2">
    <source>
        <dbReference type="ARBA" id="ARBA00022448"/>
    </source>
</evidence>
<dbReference type="InterPro" id="IPR011701">
    <property type="entry name" value="MFS"/>
</dbReference>
<comment type="subcellular location">
    <subcellularLocation>
        <location evidence="1">Membrane</location>
        <topology evidence="1">Multi-pass membrane protein</topology>
    </subcellularLocation>
</comment>
<name>A0AAN8QB23_PATCE</name>
<feature type="transmembrane region" description="Helical" evidence="7">
    <location>
        <begin position="501"/>
        <end position="525"/>
    </location>
</feature>
<evidence type="ECO:0000256" key="1">
    <source>
        <dbReference type="ARBA" id="ARBA00004141"/>
    </source>
</evidence>
<keyword evidence="3 7" id="KW-0812">Transmembrane</keyword>
<dbReference type="GO" id="GO:0022857">
    <property type="term" value="F:transmembrane transporter activity"/>
    <property type="evidence" value="ECO:0007669"/>
    <property type="project" value="InterPro"/>
</dbReference>
<dbReference type="CDD" id="cd17328">
    <property type="entry name" value="MFS_spinster_like"/>
    <property type="match status" value="1"/>
</dbReference>